<keyword evidence="3" id="KW-1185">Reference proteome</keyword>
<organism evidence="2 3">
    <name type="scientific">Novipirellula herctigrandis</name>
    <dbReference type="NCBI Taxonomy" id="2527986"/>
    <lineage>
        <taxon>Bacteria</taxon>
        <taxon>Pseudomonadati</taxon>
        <taxon>Planctomycetota</taxon>
        <taxon>Planctomycetia</taxon>
        <taxon>Pirellulales</taxon>
        <taxon>Pirellulaceae</taxon>
        <taxon>Novipirellula</taxon>
    </lineage>
</organism>
<dbReference type="Proteomes" id="UP000315010">
    <property type="component" value="Unassembled WGS sequence"/>
</dbReference>
<name>A0A5C5ZD11_9BACT</name>
<feature type="region of interest" description="Disordered" evidence="1">
    <location>
        <begin position="1"/>
        <end position="40"/>
    </location>
</feature>
<reference evidence="2 3" key="1">
    <citation type="submission" date="2019-02" db="EMBL/GenBank/DDBJ databases">
        <title>Deep-cultivation of Planctomycetes and their phenomic and genomic characterization uncovers novel biology.</title>
        <authorList>
            <person name="Wiegand S."/>
            <person name="Jogler M."/>
            <person name="Boedeker C."/>
            <person name="Pinto D."/>
            <person name="Vollmers J."/>
            <person name="Rivas-Marin E."/>
            <person name="Kohn T."/>
            <person name="Peeters S.H."/>
            <person name="Heuer A."/>
            <person name="Rast P."/>
            <person name="Oberbeckmann S."/>
            <person name="Bunk B."/>
            <person name="Jeske O."/>
            <person name="Meyerdierks A."/>
            <person name="Storesund J.E."/>
            <person name="Kallscheuer N."/>
            <person name="Luecker S."/>
            <person name="Lage O.M."/>
            <person name="Pohl T."/>
            <person name="Merkel B.J."/>
            <person name="Hornburger P."/>
            <person name="Mueller R.-W."/>
            <person name="Bruemmer F."/>
            <person name="Labrenz M."/>
            <person name="Spormann A.M."/>
            <person name="Op Den Camp H."/>
            <person name="Overmann J."/>
            <person name="Amann R."/>
            <person name="Jetten M.S.M."/>
            <person name="Mascher T."/>
            <person name="Medema M.H."/>
            <person name="Devos D.P."/>
            <person name="Kaster A.-K."/>
            <person name="Ovreas L."/>
            <person name="Rohde M."/>
            <person name="Galperin M.Y."/>
            <person name="Jogler C."/>
        </authorList>
    </citation>
    <scope>NUCLEOTIDE SEQUENCE [LARGE SCALE GENOMIC DNA]</scope>
    <source>
        <strain evidence="2 3">CA13</strain>
    </source>
</reference>
<sequence>MTISSIAPFVLRDDRSRRSSRRPIHDSEPPHKRTATQANQQFGSAFVEKGDYGAGQKGSMILERGVFAAQVTQGVLDSVQVEAEHALRFVALGLV</sequence>
<evidence type="ECO:0000313" key="3">
    <source>
        <dbReference type="Proteomes" id="UP000315010"/>
    </source>
</evidence>
<evidence type="ECO:0000313" key="2">
    <source>
        <dbReference type="EMBL" id="TWT85045.1"/>
    </source>
</evidence>
<protein>
    <submittedName>
        <fullName evidence="2">Uncharacterized protein</fullName>
    </submittedName>
</protein>
<gene>
    <name evidence="2" type="ORF">CA13_65270</name>
</gene>
<proteinExistence type="predicted"/>
<dbReference type="EMBL" id="SJPJ01000001">
    <property type="protein sequence ID" value="TWT85045.1"/>
    <property type="molecule type" value="Genomic_DNA"/>
</dbReference>
<accession>A0A5C5ZD11</accession>
<comment type="caution">
    <text evidence="2">The sequence shown here is derived from an EMBL/GenBank/DDBJ whole genome shotgun (WGS) entry which is preliminary data.</text>
</comment>
<dbReference type="AlphaFoldDB" id="A0A5C5ZD11"/>
<feature type="compositionally biased region" description="Basic and acidic residues" evidence="1">
    <location>
        <begin position="11"/>
        <end position="31"/>
    </location>
</feature>
<evidence type="ECO:0000256" key="1">
    <source>
        <dbReference type="SAM" id="MobiDB-lite"/>
    </source>
</evidence>